<organism evidence="1 2">
    <name type="scientific">Punica granatum</name>
    <name type="common">Pomegranate</name>
    <dbReference type="NCBI Taxonomy" id="22663"/>
    <lineage>
        <taxon>Eukaryota</taxon>
        <taxon>Viridiplantae</taxon>
        <taxon>Streptophyta</taxon>
        <taxon>Embryophyta</taxon>
        <taxon>Tracheophyta</taxon>
        <taxon>Spermatophyta</taxon>
        <taxon>Magnoliopsida</taxon>
        <taxon>eudicotyledons</taxon>
        <taxon>Gunneridae</taxon>
        <taxon>Pentapetalae</taxon>
        <taxon>rosids</taxon>
        <taxon>malvids</taxon>
        <taxon>Myrtales</taxon>
        <taxon>Lythraceae</taxon>
        <taxon>Punica</taxon>
    </lineage>
</organism>
<evidence type="ECO:0000313" key="1">
    <source>
        <dbReference type="EMBL" id="OWM87200.1"/>
    </source>
</evidence>
<dbReference type="AlphaFoldDB" id="A0A218XQT6"/>
<sequence>MSSERYNKFIGKDNENILVAFGLFEGTKPAPLDFSANVLLKDFSVQKQSKNPFHLREGGAKICSQVYVRCFLGS</sequence>
<reference evidence="2" key="1">
    <citation type="journal article" date="2017" name="Plant J.">
        <title>The pomegranate (Punica granatum L.) genome and the genomics of punicalagin biosynthesis.</title>
        <authorList>
            <person name="Qin G."/>
            <person name="Xu C."/>
            <person name="Ming R."/>
            <person name="Tang H."/>
            <person name="Guyot R."/>
            <person name="Kramer E.M."/>
            <person name="Hu Y."/>
            <person name="Yi X."/>
            <person name="Qi Y."/>
            <person name="Xu X."/>
            <person name="Gao Z."/>
            <person name="Pan H."/>
            <person name="Jian J."/>
            <person name="Tian Y."/>
            <person name="Yue Z."/>
            <person name="Xu Y."/>
        </authorList>
    </citation>
    <scope>NUCLEOTIDE SEQUENCE [LARGE SCALE GENOMIC DNA]</scope>
    <source>
        <strain evidence="2">cv. Dabenzi</strain>
    </source>
</reference>
<gene>
    <name evidence="1" type="ORF">CDL15_Pgr010232</name>
</gene>
<name>A0A218XQT6_PUNGR</name>
<dbReference type="Proteomes" id="UP000197138">
    <property type="component" value="Unassembled WGS sequence"/>
</dbReference>
<evidence type="ECO:0000313" key="2">
    <source>
        <dbReference type="Proteomes" id="UP000197138"/>
    </source>
</evidence>
<dbReference type="EMBL" id="MTKT01000826">
    <property type="protein sequence ID" value="OWM87200.1"/>
    <property type="molecule type" value="Genomic_DNA"/>
</dbReference>
<proteinExistence type="predicted"/>
<protein>
    <submittedName>
        <fullName evidence="1">Uncharacterized protein</fullName>
    </submittedName>
</protein>
<comment type="caution">
    <text evidence="1">The sequence shown here is derived from an EMBL/GenBank/DDBJ whole genome shotgun (WGS) entry which is preliminary data.</text>
</comment>
<accession>A0A218XQT6</accession>